<keyword evidence="3" id="KW-1185">Reference proteome</keyword>
<reference evidence="2" key="1">
    <citation type="submission" date="2021-01" db="EMBL/GenBank/DDBJ databases">
        <title>Genome public.</title>
        <authorList>
            <person name="Liu C."/>
            <person name="Sun Q."/>
        </authorList>
    </citation>
    <scope>NUCLEOTIDE SEQUENCE</scope>
    <source>
        <strain evidence="2">M6</strain>
    </source>
</reference>
<comment type="caution">
    <text evidence="2">The sequence shown here is derived from an EMBL/GenBank/DDBJ whole genome shotgun (WGS) entry which is preliminary data.</text>
</comment>
<dbReference type="Pfam" id="PF14471">
    <property type="entry name" value="DUF4428"/>
    <property type="match status" value="1"/>
</dbReference>
<dbReference type="EMBL" id="JAEQMG010000119">
    <property type="protein sequence ID" value="MBK6089257.1"/>
    <property type="molecule type" value="Genomic_DNA"/>
</dbReference>
<evidence type="ECO:0000259" key="1">
    <source>
        <dbReference type="Pfam" id="PF14471"/>
    </source>
</evidence>
<evidence type="ECO:0000313" key="3">
    <source>
        <dbReference type="Proteomes" id="UP000633365"/>
    </source>
</evidence>
<feature type="domain" description="DUF4428" evidence="1">
    <location>
        <begin position="9"/>
        <end position="54"/>
    </location>
</feature>
<sequence length="285" mass="32226">MGLFSKKFCDVCGNKIGLLGNRKLEDGNLCKDCAKKLSPWFSERRHSTLNEIKAQLDYREENREKVAAFNTSKTLGNRTRLMIDAQNRRFMVAQTSNITTENPDVLDFSQARGCELVIDESRDEIERELEDGSTVSYDPPRFEYSYTMSVKIFVDHPYFDEMEFEISDGYINTGEARMTGTDANWTVNRATGYNDDREIRKYHDTVALGNEIKAEIDRMQGKPVSMSQEEQIPNMNEQGAPMNTDSYAPQGYSQSPAGSASWVCPFCDTDNHGNFCAGCGAKRPS</sequence>
<protein>
    <submittedName>
        <fullName evidence="2">DUF4428 domain-containing protein</fullName>
    </submittedName>
</protein>
<proteinExistence type="predicted"/>
<dbReference type="AlphaFoldDB" id="A0A934WSR7"/>
<organism evidence="2 3">
    <name type="scientific">Ruminococcus difficilis</name>
    <dbReference type="NCBI Taxonomy" id="2763069"/>
    <lineage>
        <taxon>Bacteria</taxon>
        <taxon>Bacillati</taxon>
        <taxon>Bacillota</taxon>
        <taxon>Clostridia</taxon>
        <taxon>Eubacteriales</taxon>
        <taxon>Oscillospiraceae</taxon>
        <taxon>Ruminococcus</taxon>
    </lineage>
</organism>
<name>A0A934WSR7_9FIRM</name>
<dbReference type="RefSeq" id="WP_186833964.1">
    <property type="nucleotide sequence ID" value="NZ_JAEQMG010000119.1"/>
</dbReference>
<evidence type="ECO:0000313" key="2">
    <source>
        <dbReference type="EMBL" id="MBK6089257.1"/>
    </source>
</evidence>
<accession>A0A934WSR7</accession>
<dbReference type="Proteomes" id="UP000633365">
    <property type="component" value="Unassembled WGS sequence"/>
</dbReference>
<dbReference type="InterPro" id="IPR027872">
    <property type="entry name" value="DUF4428"/>
</dbReference>
<gene>
    <name evidence="2" type="ORF">JKK62_11505</name>
</gene>